<dbReference type="STRING" id="980561.A1359_07345"/>
<evidence type="ECO:0000256" key="3">
    <source>
        <dbReference type="ARBA" id="ARBA00022722"/>
    </source>
</evidence>
<keyword evidence="2 8" id="KW-1277">Toxin-antitoxin system</keyword>
<comment type="similarity">
    <text evidence="7 8">Belongs to the PINc/VapC protein family.</text>
</comment>
<dbReference type="InterPro" id="IPR050556">
    <property type="entry name" value="Type_II_TA_system_RNase"/>
</dbReference>
<sequence>MGFLIDTNVLSELRKGLKANVGVQNWFTNADSNQLYISVLTLGEIRQGIEQLKRRDIQASTALEEWLKQIEQASARLILPITQTIADRWGNINVPDKMPVIDGFLAATALVHDLTLVTRNIRDVERSGVKLLNPFSEESRS</sequence>
<evidence type="ECO:0000259" key="9">
    <source>
        <dbReference type="Pfam" id="PF01850"/>
    </source>
</evidence>
<dbReference type="SUPFAM" id="SSF88723">
    <property type="entry name" value="PIN domain-like"/>
    <property type="match status" value="1"/>
</dbReference>
<gene>
    <name evidence="8" type="primary">vapC</name>
    <name evidence="10" type="ORF">A1359_07345</name>
</gene>
<dbReference type="InterPro" id="IPR002716">
    <property type="entry name" value="PIN_dom"/>
</dbReference>
<reference evidence="10 11" key="1">
    <citation type="submission" date="2016-03" db="EMBL/GenBank/DDBJ databases">
        <authorList>
            <person name="Ploux O."/>
        </authorList>
    </citation>
    <scope>NUCLEOTIDE SEQUENCE [LARGE SCALE GENOMIC DNA]</scope>
    <source>
        <strain evidence="10 11">R-45370</strain>
    </source>
</reference>
<dbReference type="GO" id="GO:0090729">
    <property type="term" value="F:toxin activity"/>
    <property type="evidence" value="ECO:0007669"/>
    <property type="project" value="UniProtKB-KW"/>
</dbReference>
<dbReference type="PANTHER" id="PTHR33653">
    <property type="entry name" value="RIBONUCLEASE VAPC2"/>
    <property type="match status" value="1"/>
</dbReference>
<dbReference type="CDD" id="cd18746">
    <property type="entry name" value="PIN_VapC4-5_FitB-like"/>
    <property type="match status" value="1"/>
</dbReference>
<comment type="function">
    <text evidence="8">Toxic component of a toxin-antitoxin (TA) system. An RNase.</text>
</comment>
<comment type="caution">
    <text evidence="10">The sequence shown here is derived from an EMBL/GenBank/DDBJ whole genome shotgun (WGS) entry which is preliminary data.</text>
</comment>
<dbReference type="Gene3D" id="3.40.50.1010">
    <property type="entry name" value="5'-nuclease"/>
    <property type="match status" value="1"/>
</dbReference>
<evidence type="ECO:0000313" key="11">
    <source>
        <dbReference type="Proteomes" id="UP000078476"/>
    </source>
</evidence>
<dbReference type="Proteomes" id="UP000078476">
    <property type="component" value="Unassembled WGS sequence"/>
</dbReference>
<keyword evidence="6 8" id="KW-0460">Magnesium</keyword>
<keyword evidence="3 8" id="KW-0540">Nuclease</keyword>
<keyword evidence="8" id="KW-0800">Toxin</keyword>
<evidence type="ECO:0000256" key="4">
    <source>
        <dbReference type="ARBA" id="ARBA00022723"/>
    </source>
</evidence>
<dbReference type="InterPro" id="IPR029060">
    <property type="entry name" value="PIN-like_dom_sf"/>
</dbReference>
<keyword evidence="5 8" id="KW-0378">Hydrolase</keyword>
<protein>
    <recommendedName>
        <fullName evidence="8">Ribonuclease VapC</fullName>
        <shortName evidence="8">RNase VapC</shortName>
        <ecNumber evidence="8">3.1.-.-</ecNumber>
    </recommendedName>
    <alternativeName>
        <fullName evidence="8">Toxin VapC</fullName>
    </alternativeName>
</protein>
<evidence type="ECO:0000256" key="5">
    <source>
        <dbReference type="ARBA" id="ARBA00022801"/>
    </source>
</evidence>
<dbReference type="Pfam" id="PF01850">
    <property type="entry name" value="PIN"/>
    <property type="match status" value="1"/>
</dbReference>
<dbReference type="AlphaFoldDB" id="A0A177NGY7"/>
<feature type="binding site" evidence="8">
    <location>
        <position position="6"/>
    </location>
    <ligand>
        <name>Mg(2+)</name>
        <dbReference type="ChEBI" id="CHEBI:18420"/>
    </ligand>
</feature>
<dbReference type="GO" id="GO:0016787">
    <property type="term" value="F:hydrolase activity"/>
    <property type="evidence" value="ECO:0007669"/>
    <property type="project" value="UniProtKB-KW"/>
</dbReference>
<evidence type="ECO:0000256" key="2">
    <source>
        <dbReference type="ARBA" id="ARBA00022649"/>
    </source>
</evidence>
<dbReference type="RefSeq" id="WP_066980936.1">
    <property type="nucleotide sequence ID" value="NZ_LUUI01000095.1"/>
</dbReference>
<name>A0A177NGY7_9GAMM</name>
<dbReference type="GO" id="GO:0004540">
    <property type="term" value="F:RNA nuclease activity"/>
    <property type="evidence" value="ECO:0007669"/>
    <property type="project" value="InterPro"/>
</dbReference>
<dbReference type="EMBL" id="LUUI01000095">
    <property type="protein sequence ID" value="OAI16459.1"/>
    <property type="molecule type" value="Genomic_DNA"/>
</dbReference>
<dbReference type="EC" id="3.1.-.-" evidence="8"/>
<evidence type="ECO:0000313" key="10">
    <source>
        <dbReference type="EMBL" id="OAI16459.1"/>
    </source>
</evidence>
<evidence type="ECO:0000256" key="1">
    <source>
        <dbReference type="ARBA" id="ARBA00001946"/>
    </source>
</evidence>
<organism evidence="10 11">
    <name type="scientific">Methylomonas lenta</name>
    <dbReference type="NCBI Taxonomy" id="980561"/>
    <lineage>
        <taxon>Bacteria</taxon>
        <taxon>Pseudomonadati</taxon>
        <taxon>Pseudomonadota</taxon>
        <taxon>Gammaproteobacteria</taxon>
        <taxon>Methylococcales</taxon>
        <taxon>Methylococcaceae</taxon>
        <taxon>Methylomonas</taxon>
    </lineage>
</organism>
<proteinExistence type="inferred from homology"/>
<evidence type="ECO:0000256" key="8">
    <source>
        <dbReference type="HAMAP-Rule" id="MF_00265"/>
    </source>
</evidence>
<dbReference type="HAMAP" id="MF_00265">
    <property type="entry name" value="VapC_Nob1"/>
    <property type="match status" value="1"/>
</dbReference>
<dbReference type="InterPro" id="IPR022907">
    <property type="entry name" value="VapC_family"/>
</dbReference>
<feature type="binding site" evidence="8">
    <location>
        <position position="102"/>
    </location>
    <ligand>
        <name>Mg(2+)</name>
        <dbReference type="ChEBI" id="CHEBI:18420"/>
    </ligand>
</feature>
<feature type="domain" description="PIN" evidence="9">
    <location>
        <begin position="4"/>
        <end position="121"/>
    </location>
</feature>
<keyword evidence="11" id="KW-1185">Reference proteome</keyword>
<dbReference type="GO" id="GO:0000287">
    <property type="term" value="F:magnesium ion binding"/>
    <property type="evidence" value="ECO:0007669"/>
    <property type="project" value="UniProtKB-UniRule"/>
</dbReference>
<dbReference type="PANTHER" id="PTHR33653:SF1">
    <property type="entry name" value="RIBONUCLEASE VAPC2"/>
    <property type="match status" value="1"/>
</dbReference>
<comment type="cofactor">
    <cofactor evidence="1 8">
        <name>Mg(2+)</name>
        <dbReference type="ChEBI" id="CHEBI:18420"/>
    </cofactor>
</comment>
<keyword evidence="4 8" id="KW-0479">Metal-binding</keyword>
<evidence type="ECO:0000256" key="6">
    <source>
        <dbReference type="ARBA" id="ARBA00022842"/>
    </source>
</evidence>
<evidence type="ECO:0000256" key="7">
    <source>
        <dbReference type="ARBA" id="ARBA00038093"/>
    </source>
</evidence>
<accession>A0A177NGY7</accession>
<dbReference type="OrthoDB" id="9804823at2"/>